<dbReference type="InterPro" id="IPR047794">
    <property type="entry name" value="C45_proenzyme-like"/>
</dbReference>
<dbReference type="Pfam" id="PF03417">
    <property type="entry name" value="AAT"/>
    <property type="match status" value="1"/>
</dbReference>
<feature type="compositionally biased region" description="Low complexity" evidence="1">
    <location>
        <begin position="1"/>
        <end position="17"/>
    </location>
</feature>
<organism evidence="3 4">
    <name type="scientific">Streptomyces vinaceusdrappus</name>
    <dbReference type="NCBI Taxonomy" id="67376"/>
    <lineage>
        <taxon>Bacteria</taxon>
        <taxon>Bacillati</taxon>
        <taxon>Actinomycetota</taxon>
        <taxon>Actinomycetes</taxon>
        <taxon>Kitasatosporales</taxon>
        <taxon>Streptomycetaceae</taxon>
        <taxon>Streptomyces</taxon>
        <taxon>Streptomyces rochei group</taxon>
    </lineage>
</organism>
<evidence type="ECO:0000313" key="4">
    <source>
        <dbReference type="Proteomes" id="UP001064390"/>
    </source>
</evidence>
<dbReference type="Gene3D" id="3.60.60.10">
    <property type="entry name" value="Penicillin V Acylase, Chain A"/>
    <property type="match status" value="1"/>
</dbReference>
<dbReference type="Gene3D" id="1.10.10.2120">
    <property type="match status" value="1"/>
</dbReference>
<dbReference type="PANTHER" id="PTHR34180">
    <property type="entry name" value="PEPTIDASE C45"/>
    <property type="match status" value="1"/>
</dbReference>
<sequence>MTAPAPSASPTPRTLPLVEISGGPRDRGRQYGEAVRPQLRAALGYYEEAFGRAAGLTWSQVTARAARWHRPVHEYAPDLLEEMRGIAEGAGADLLDVLALNARGEVLYDNSFADIAVEGPEGPEGPAEPEVTVHGRPYERPDERAEGCTSFAAYGPASGDGHVWAGQNWDWRAGVADTVVMLRVVQPPAPTLIMQVEAGQVGRQGANSAGIAFNANGLGGRFGSAIGLPQTVVRRSVLDQSAITDALDVLCRTRAHIASNALLTCREGFAVDLETTPAGHGWLYPDDGLLVHGNHYQAGVPAALAADYRPLSPDSLVRVPRAQQGLRALRGSTGPDESRKLIKQALSDHLGHPESLCTHPDPRRPVVEHWATLVSSCVDLTTGDYHVTAGTPCDRDYQHLPWNLYDGPYGDAAPAGRPA</sequence>
<name>A0ABY6C4B4_9ACTN</name>
<reference evidence="3" key="1">
    <citation type="submission" date="2022-09" db="EMBL/GenBank/DDBJ databases">
        <title>Streptomyces vinaceusdrappus strain AC-40.</title>
        <authorList>
            <person name="Sedeek A.M."/>
            <person name="Salah I."/>
            <person name="Kamel H.L."/>
            <person name="Soltan M.A."/>
            <person name="Elsayed T.R."/>
        </authorList>
    </citation>
    <scope>NUCLEOTIDE SEQUENCE</scope>
    <source>
        <strain evidence="3">AC-40</strain>
    </source>
</reference>
<dbReference type="Proteomes" id="UP001064390">
    <property type="component" value="Chromosome"/>
</dbReference>
<keyword evidence="4" id="KW-1185">Reference proteome</keyword>
<dbReference type="InterPro" id="IPR005079">
    <property type="entry name" value="Peptidase_C45_hydrolase"/>
</dbReference>
<feature type="region of interest" description="Disordered" evidence="1">
    <location>
        <begin position="1"/>
        <end position="32"/>
    </location>
</feature>
<evidence type="ECO:0000313" key="3">
    <source>
        <dbReference type="EMBL" id="UXI82321.1"/>
    </source>
</evidence>
<proteinExistence type="predicted"/>
<dbReference type="PANTHER" id="PTHR34180:SF1">
    <property type="entry name" value="BETA-ALANYL-DOPAMINE_CARCININE HYDROLASE"/>
    <property type="match status" value="1"/>
</dbReference>
<evidence type="ECO:0000256" key="1">
    <source>
        <dbReference type="SAM" id="MobiDB-lite"/>
    </source>
</evidence>
<protein>
    <submittedName>
        <fullName evidence="3">C45 family peptidase</fullName>
    </submittedName>
</protein>
<dbReference type="InterPro" id="IPR047801">
    <property type="entry name" value="Peptidase_C45"/>
</dbReference>
<feature type="domain" description="Peptidase C45 hydrolase" evidence="2">
    <location>
        <begin position="160"/>
        <end position="329"/>
    </location>
</feature>
<evidence type="ECO:0000259" key="2">
    <source>
        <dbReference type="Pfam" id="PF03417"/>
    </source>
</evidence>
<accession>A0ABY6C4B4</accession>
<dbReference type="NCBIfam" id="NF040521">
    <property type="entry name" value="C45_proenzyme"/>
    <property type="match status" value="1"/>
</dbReference>
<gene>
    <name evidence="3" type="ORF">N6Q81_31840</name>
</gene>
<dbReference type="RefSeq" id="WP_220670678.1">
    <property type="nucleotide sequence ID" value="NZ_CP104697.1"/>
</dbReference>
<dbReference type="EMBL" id="CP104697">
    <property type="protein sequence ID" value="UXI82321.1"/>
    <property type="molecule type" value="Genomic_DNA"/>
</dbReference>